<dbReference type="RefSeq" id="WP_206294756.1">
    <property type="nucleotide sequence ID" value="NZ_CP063458.1"/>
</dbReference>
<organism evidence="2 3">
    <name type="scientific">Humisphaera borealis</name>
    <dbReference type="NCBI Taxonomy" id="2807512"/>
    <lineage>
        <taxon>Bacteria</taxon>
        <taxon>Pseudomonadati</taxon>
        <taxon>Planctomycetota</taxon>
        <taxon>Phycisphaerae</taxon>
        <taxon>Tepidisphaerales</taxon>
        <taxon>Tepidisphaeraceae</taxon>
        <taxon>Humisphaera</taxon>
    </lineage>
</organism>
<dbReference type="EMBL" id="CP063458">
    <property type="protein sequence ID" value="QOV91467.1"/>
    <property type="molecule type" value="Genomic_DNA"/>
</dbReference>
<evidence type="ECO:0000313" key="3">
    <source>
        <dbReference type="Proteomes" id="UP000593765"/>
    </source>
</evidence>
<evidence type="ECO:0000313" key="2">
    <source>
        <dbReference type="EMBL" id="QOV91467.1"/>
    </source>
</evidence>
<protein>
    <recommendedName>
        <fullName evidence="4">Lipoprotein</fullName>
    </recommendedName>
</protein>
<dbReference type="AlphaFoldDB" id="A0A7M2X151"/>
<keyword evidence="3" id="KW-1185">Reference proteome</keyword>
<accession>A0A7M2X151</accession>
<reference evidence="2 3" key="1">
    <citation type="submission" date="2020-10" db="EMBL/GenBank/DDBJ databases">
        <title>Wide distribution of Phycisphaera-like planctomycetes from WD2101 soil group in peatlands and genome analysis of the first cultivated representative.</title>
        <authorList>
            <person name="Dedysh S.N."/>
            <person name="Beletsky A.V."/>
            <person name="Ivanova A."/>
            <person name="Kulichevskaya I.S."/>
            <person name="Suzina N.E."/>
            <person name="Philippov D.A."/>
            <person name="Rakitin A.L."/>
            <person name="Mardanov A.V."/>
            <person name="Ravin N.V."/>
        </authorList>
    </citation>
    <scope>NUCLEOTIDE SEQUENCE [LARGE SCALE GENOMIC DNA]</scope>
    <source>
        <strain evidence="2 3">M1803</strain>
    </source>
</reference>
<name>A0A7M2X151_9BACT</name>
<proteinExistence type="predicted"/>
<dbReference type="Proteomes" id="UP000593765">
    <property type="component" value="Chromosome"/>
</dbReference>
<feature type="region of interest" description="Disordered" evidence="1">
    <location>
        <begin position="76"/>
        <end position="100"/>
    </location>
</feature>
<gene>
    <name evidence="2" type="ORF">IPV69_08970</name>
</gene>
<dbReference type="KEGG" id="hbs:IPV69_08970"/>
<sequence length="220" mass="23464">MSTFSTVFRCLAGRRVIRGVLGTLGLAVFLGGNVAGSCSMGSKVSSIDVPMEYKPRSADSPVTRTPTGQPLKLYLSPTVDSRNDPRTIGTNTEDETPIPVYAAGKTPADFVTDVLKQEMTTAGLEVTGDVSSTQRQIDSELIQFNVTEGGTYKAIVQIRLKVVDPTGKVLWQGVGSGDGSNYGKSKNATNYQETYSDALKRAILKVISDPKFTEAVSSGQ</sequence>
<evidence type="ECO:0000256" key="1">
    <source>
        <dbReference type="SAM" id="MobiDB-lite"/>
    </source>
</evidence>
<evidence type="ECO:0008006" key="4">
    <source>
        <dbReference type="Google" id="ProtNLM"/>
    </source>
</evidence>